<dbReference type="InterPro" id="IPR001810">
    <property type="entry name" value="F-box_dom"/>
</dbReference>
<dbReference type="PANTHER" id="PTHR31672:SF13">
    <property type="entry name" value="F-BOX PROTEIN CPR30-LIKE"/>
    <property type="match status" value="1"/>
</dbReference>
<reference evidence="2" key="1">
    <citation type="journal article" date="2013" name="Genome Biol.">
        <title>Reference genomes and transcriptomes of Nicotiana sylvestris and Nicotiana tomentosiformis.</title>
        <authorList>
            <person name="Sierro N."/>
            <person name="Battey J.N."/>
            <person name="Ouadi S."/>
            <person name="Bovet L."/>
            <person name="Goepfert S."/>
            <person name="Bakaher N."/>
            <person name="Peitsch M.C."/>
            <person name="Ivanov N.V."/>
        </authorList>
    </citation>
    <scope>NUCLEOTIDE SEQUENCE [LARGE SCALE GENOMIC DNA]</scope>
</reference>
<evidence type="ECO:0000313" key="2">
    <source>
        <dbReference type="Proteomes" id="UP000189701"/>
    </source>
</evidence>
<keyword evidence="2" id="KW-1185">Reference proteome</keyword>
<sequence>MKVEADPTTKCKQNFANPSLPNELITDILERLHVKSLLRFKCVSNDWLSIISSPQFVNTHLTLSANDYFRHRLLLKLNHNFKHCSVSSLFDEAVIETFD</sequence>
<dbReference type="Pfam" id="PF00646">
    <property type="entry name" value="F-box"/>
    <property type="match status" value="1"/>
</dbReference>
<dbReference type="SUPFAM" id="SSF81383">
    <property type="entry name" value="F-box domain"/>
    <property type="match status" value="1"/>
</dbReference>
<organism evidence="2 3">
    <name type="scientific">Nicotiana sylvestris</name>
    <name type="common">Wood tobacco</name>
    <name type="synonym">South American tobacco</name>
    <dbReference type="NCBI Taxonomy" id="4096"/>
    <lineage>
        <taxon>Eukaryota</taxon>
        <taxon>Viridiplantae</taxon>
        <taxon>Streptophyta</taxon>
        <taxon>Embryophyta</taxon>
        <taxon>Tracheophyta</taxon>
        <taxon>Spermatophyta</taxon>
        <taxon>Magnoliopsida</taxon>
        <taxon>eudicotyledons</taxon>
        <taxon>Gunneridae</taxon>
        <taxon>Pentapetalae</taxon>
        <taxon>asterids</taxon>
        <taxon>lamiids</taxon>
        <taxon>Solanales</taxon>
        <taxon>Solanaceae</taxon>
        <taxon>Nicotianoideae</taxon>
        <taxon>Nicotianeae</taxon>
        <taxon>Nicotiana</taxon>
    </lineage>
</organism>
<feature type="domain" description="F-box" evidence="1">
    <location>
        <begin position="14"/>
        <end position="72"/>
    </location>
</feature>
<evidence type="ECO:0000259" key="1">
    <source>
        <dbReference type="PROSITE" id="PS50181"/>
    </source>
</evidence>
<protein>
    <submittedName>
        <fullName evidence="3">F-box protein At5g62510</fullName>
    </submittedName>
</protein>
<dbReference type="Gene3D" id="1.20.1280.50">
    <property type="match status" value="1"/>
</dbReference>
<dbReference type="PROSITE" id="PS50181">
    <property type="entry name" value="FBOX"/>
    <property type="match status" value="1"/>
</dbReference>
<dbReference type="SMART" id="SM00256">
    <property type="entry name" value="FBOX"/>
    <property type="match status" value="1"/>
</dbReference>
<dbReference type="Proteomes" id="UP000189701">
    <property type="component" value="Unplaced"/>
</dbReference>
<gene>
    <name evidence="3" type="primary">LOC104215004</name>
</gene>
<reference evidence="3" key="2">
    <citation type="submission" date="2025-08" db="UniProtKB">
        <authorList>
            <consortium name="RefSeq"/>
        </authorList>
    </citation>
    <scope>IDENTIFICATION</scope>
    <source>
        <tissue evidence="3">Leaf</tissue>
    </source>
</reference>
<dbReference type="AlphaFoldDB" id="A0A1U7VL22"/>
<dbReference type="InterPro" id="IPR050796">
    <property type="entry name" value="SCF_F-box_component"/>
</dbReference>
<proteinExistence type="predicted"/>
<dbReference type="PANTHER" id="PTHR31672">
    <property type="entry name" value="BNACNNG10540D PROTEIN"/>
    <property type="match status" value="1"/>
</dbReference>
<accession>A0A1U7VL22</accession>
<dbReference type="InterPro" id="IPR036047">
    <property type="entry name" value="F-box-like_dom_sf"/>
</dbReference>
<dbReference type="RefSeq" id="XP_009763039.1">
    <property type="nucleotide sequence ID" value="XM_009764737.1"/>
</dbReference>
<name>A0A1U7VL22_NICSY</name>
<evidence type="ECO:0000313" key="3">
    <source>
        <dbReference type="RefSeq" id="XP_009763039.1"/>
    </source>
</evidence>